<feature type="region of interest" description="Disordered" evidence="1">
    <location>
        <begin position="1"/>
        <end position="20"/>
    </location>
</feature>
<accession>A0A8T0U8L5</accession>
<dbReference type="Pfam" id="PF06232">
    <property type="entry name" value="ATS3"/>
    <property type="match status" value="1"/>
</dbReference>
<organism evidence="2 3">
    <name type="scientific">Panicum virgatum</name>
    <name type="common">Blackwell switchgrass</name>
    <dbReference type="NCBI Taxonomy" id="38727"/>
    <lineage>
        <taxon>Eukaryota</taxon>
        <taxon>Viridiplantae</taxon>
        <taxon>Streptophyta</taxon>
        <taxon>Embryophyta</taxon>
        <taxon>Tracheophyta</taxon>
        <taxon>Spermatophyta</taxon>
        <taxon>Magnoliopsida</taxon>
        <taxon>Liliopsida</taxon>
        <taxon>Poales</taxon>
        <taxon>Poaceae</taxon>
        <taxon>PACMAD clade</taxon>
        <taxon>Panicoideae</taxon>
        <taxon>Panicodae</taxon>
        <taxon>Paniceae</taxon>
        <taxon>Panicinae</taxon>
        <taxon>Panicum</taxon>
        <taxon>Panicum sect. Hiantes</taxon>
    </lineage>
</organism>
<evidence type="ECO:0000313" key="2">
    <source>
        <dbReference type="EMBL" id="KAG2616689.1"/>
    </source>
</evidence>
<feature type="compositionally biased region" description="Low complexity" evidence="1">
    <location>
        <begin position="210"/>
        <end position="229"/>
    </location>
</feature>
<evidence type="ECO:0000313" key="3">
    <source>
        <dbReference type="Proteomes" id="UP000823388"/>
    </source>
</evidence>
<dbReference type="PANTHER" id="PTHR31718">
    <property type="entry name" value="PLAT DOMAIN-CONTAINING PROTEIN"/>
    <property type="match status" value="1"/>
</dbReference>
<feature type="region of interest" description="Disordered" evidence="1">
    <location>
        <begin position="207"/>
        <end position="245"/>
    </location>
</feature>
<dbReference type="InterPro" id="IPR010417">
    <property type="entry name" value="Embryo-specific_ATS3"/>
</dbReference>
<dbReference type="AlphaFoldDB" id="A0A8T0U8L5"/>
<gene>
    <name evidence="2" type="ORF">PVAP13_3NG249592</name>
</gene>
<dbReference type="CDD" id="cd00113">
    <property type="entry name" value="PLAT"/>
    <property type="match status" value="1"/>
</dbReference>
<dbReference type="Proteomes" id="UP000823388">
    <property type="component" value="Chromosome 3N"/>
</dbReference>
<reference evidence="2" key="1">
    <citation type="submission" date="2020-05" db="EMBL/GenBank/DDBJ databases">
        <title>WGS assembly of Panicum virgatum.</title>
        <authorList>
            <person name="Lovell J.T."/>
            <person name="Jenkins J."/>
            <person name="Shu S."/>
            <person name="Juenger T.E."/>
            <person name="Schmutz J."/>
        </authorList>
    </citation>
    <scope>NUCLEOTIDE SEQUENCE</scope>
    <source>
        <strain evidence="2">AP13</strain>
    </source>
</reference>
<sequence length="245" mass="26266">MSPRRFWSPTQQHHPRRRRHPRLLCSYINRHPHPLPLRYINAQPAMAAPTGYAAAPLRGLALPLLLLSAVILLALAPSSSTAAAAAARACTYTLRVKTSCASPAPRSSDAVSVAFGDAYRNEAHAPRLPTSGGRALERCGTDTFRVPGPCGYGVCYLYLRRDGRDGWAPEWVQVVQPGPRAPAAATFYFGDPLPDGVWYGHDRCPKAKGKAAGADDGEHPAAATTDDAPLASNFTGMKPPIQPQP</sequence>
<dbReference type="OrthoDB" id="817978at2759"/>
<dbReference type="SUPFAM" id="SSF49723">
    <property type="entry name" value="Lipase/lipooxygenase domain (PLAT/LH2 domain)"/>
    <property type="match status" value="1"/>
</dbReference>
<dbReference type="PANTHER" id="PTHR31718:SF27">
    <property type="entry name" value="OS05G0171200 PROTEIN"/>
    <property type="match status" value="1"/>
</dbReference>
<dbReference type="InterPro" id="IPR036392">
    <property type="entry name" value="PLAT/LH2_dom_sf"/>
</dbReference>
<protein>
    <submittedName>
        <fullName evidence="2">Uncharacterized protein</fullName>
    </submittedName>
</protein>
<keyword evidence="3" id="KW-1185">Reference proteome</keyword>
<dbReference type="EMBL" id="CM029042">
    <property type="protein sequence ID" value="KAG2616689.1"/>
    <property type="molecule type" value="Genomic_DNA"/>
</dbReference>
<comment type="caution">
    <text evidence="2">The sequence shown here is derived from an EMBL/GenBank/DDBJ whole genome shotgun (WGS) entry which is preliminary data.</text>
</comment>
<proteinExistence type="predicted"/>
<evidence type="ECO:0000256" key="1">
    <source>
        <dbReference type="SAM" id="MobiDB-lite"/>
    </source>
</evidence>
<name>A0A8T0U8L5_PANVG</name>